<dbReference type="EMBL" id="CDSF01000080">
    <property type="protein sequence ID" value="CEO97814.1"/>
    <property type="molecule type" value="Genomic_DNA"/>
</dbReference>
<organism evidence="2 4">
    <name type="scientific">Plasmodiophora brassicae</name>
    <name type="common">Clubroot disease agent</name>
    <dbReference type="NCBI Taxonomy" id="37360"/>
    <lineage>
        <taxon>Eukaryota</taxon>
        <taxon>Sar</taxon>
        <taxon>Rhizaria</taxon>
        <taxon>Endomyxa</taxon>
        <taxon>Phytomyxea</taxon>
        <taxon>Plasmodiophorida</taxon>
        <taxon>Plasmodiophoridae</taxon>
        <taxon>Plasmodiophora</taxon>
    </lineage>
</organism>
<name>A0A0G4IRN7_PLABS</name>
<evidence type="ECO:0000313" key="4">
    <source>
        <dbReference type="Proteomes" id="UP000039324"/>
    </source>
</evidence>
<geneLocation type="mitochondrion" evidence="3"/>
<dbReference type="EMBL" id="OVEO01000009">
    <property type="protein sequence ID" value="SPQ98360.1"/>
    <property type="molecule type" value="Genomic_DNA"/>
</dbReference>
<reference evidence="3 5" key="2">
    <citation type="submission" date="2018-03" db="EMBL/GenBank/DDBJ databases">
        <authorList>
            <person name="Fogelqvist J."/>
        </authorList>
    </citation>
    <scope>NUCLEOTIDE SEQUENCE [LARGE SCALE GENOMIC DNA]</scope>
</reference>
<keyword evidence="4" id="KW-1185">Reference proteome</keyword>
<keyword evidence="3" id="KW-0496">Mitochondrion</keyword>
<proteinExistence type="predicted"/>
<dbReference type="Proteomes" id="UP000290189">
    <property type="component" value="Unassembled WGS sequence"/>
</dbReference>
<accession>A0A0G4IRN7</accession>
<dbReference type="Proteomes" id="UP000039324">
    <property type="component" value="Unassembled WGS sequence"/>
</dbReference>
<keyword evidence="1" id="KW-0175">Coiled coil</keyword>
<dbReference type="AlphaFoldDB" id="A0A0G4IRN7"/>
<evidence type="ECO:0000313" key="2">
    <source>
        <dbReference type="EMBL" id="CEO97814.1"/>
    </source>
</evidence>
<evidence type="ECO:0000313" key="5">
    <source>
        <dbReference type="Proteomes" id="UP000290189"/>
    </source>
</evidence>
<gene>
    <name evidence="2" type="ORF">PBRA_005928</name>
    <name evidence="3" type="ORF">PLBR_LOCUS5575</name>
</gene>
<protein>
    <submittedName>
        <fullName evidence="2">Uncharacterized protein</fullName>
    </submittedName>
</protein>
<sequence length="170" mass="19025">MVQPLAAGDSAQLKRQAAELRRQAAQRLRHATQMRCAAAERRREAAERKRESVRLRLEAKQRRREARQRKAGNVHLRGLRILMADYVGQGEEMCAQLHADAARRNDEVAELILRAAQAHVSVANLLAERARLDAQRAQTIDGELFIDMTALMMEHSNLAGVPAEAAHHTG</sequence>
<evidence type="ECO:0000256" key="1">
    <source>
        <dbReference type="SAM" id="Coils"/>
    </source>
</evidence>
<feature type="coiled-coil region" evidence="1">
    <location>
        <begin position="29"/>
        <end position="63"/>
    </location>
</feature>
<reference evidence="2 4" key="1">
    <citation type="submission" date="2015-02" db="EMBL/GenBank/DDBJ databases">
        <authorList>
            <person name="Chooi Y.-H."/>
        </authorList>
    </citation>
    <scope>NUCLEOTIDE SEQUENCE [LARGE SCALE GENOMIC DNA]</scope>
    <source>
        <strain evidence="2">E3</strain>
    </source>
</reference>
<evidence type="ECO:0000313" key="3">
    <source>
        <dbReference type="EMBL" id="SPQ98360.1"/>
    </source>
</evidence>